<feature type="compositionally biased region" description="Polar residues" evidence="8">
    <location>
        <begin position="11"/>
        <end position="21"/>
    </location>
</feature>
<evidence type="ECO:0000256" key="9">
    <source>
        <dbReference type="SAM" id="Phobius"/>
    </source>
</evidence>
<evidence type="ECO:0000256" key="8">
    <source>
        <dbReference type="SAM" id="MobiDB-lite"/>
    </source>
</evidence>
<name>A0A9P8Q6F8_WICPI</name>
<comment type="subcellular location">
    <subcellularLocation>
        <location evidence="1">Vacuole membrane</location>
        <topology evidence="1">Multi-pass membrane protein</topology>
    </subcellularLocation>
</comment>
<reference evidence="11" key="2">
    <citation type="submission" date="2021-01" db="EMBL/GenBank/DDBJ databases">
        <authorList>
            <person name="Schikora-Tamarit M.A."/>
        </authorList>
    </citation>
    <scope>NUCLEOTIDE SEQUENCE</scope>
    <source>
        <strain evidence="11">CBS2887</strain>
    </source>
</reference>
<dbReference type="GO" id="GO:0015179">
    <property type="term" value="F:L-amino acid transmembrane transporter activity"/>
    <property type="evidence" value="ECO:0007669"/>
    <property type="project" value="TreeGrafter"/>
</dbReference>
<keyword evidence="3" id="KW-0813">Transport</keyword>
<keyword evidence="4 9" id="KW-0812">Transmembrane</keyword>
<feature type="transmembrane region" description="Helical" evidence="9">
    <location>
        <begin position="337"/>
        <end position="355"/>
    </location>
</feature>
<evidence type="ECO:0000313" key="12">
    <source>
        <dbReference type="Proteomes" id="UP000774326"/>
    </source>
</evidence>
<evidence type="ECO:0000256" key="7">
    <source>
        <dbReference type="ARBA" id="ARBA00023136"/>
    </source>
</evidence>
<protein>
    <recommendedName>
        <fullName evidence="10">Amino acid transporter transmembrane domain-containing protein</fullName>
    </recommendedName>
</protein>
<feature type="compositionally biased region" description="Pro residues" evidence="8">
    <location>
        <begin position="1"/>
        <end position="10"/>
    </location>
</feature>
<evidence type="ECO:0000256" key="3">
    <source>
        <dbReference type="ARBA" id="ARBA00022448"/>
    </source>
</evidence>
<feature type="domain" description="Amino acid transporter transmembrane" evidence="10">
    <location>
        <begin position="230"/>
        <end position="627"/>
    </location>
</feature>
<dbReference type="Proteomes" id="UP000774326">
    <property type="component" value="Unassembled WGS sequence"/>
</dbReference>
<feature type="transmembrane region" description="Helical" evidence="9">
    <location>
        <begin position="451"/>
        <end position="470"/>
    </location>
</feature>
<feature type="transmembrane region" description="Helical" evidence="9">
    <location>
        <begin position="608"/>
        <end position="628"/>
    </location>
</feature>
<dbReference type="InterPro" id="IPR013057">
    <property type="entry name" value="AA_transpt_TM"/>
</dbReference>
<evidence type="ECO:0000256" key="5">
    <source>
        <dbReference type="ARBA" id="ARBA00022970"/>
    </source>
</evidence>
<dbReference type="OrthoDB" id="655540at2759"/>
<keyword evidence="7 9" id="KW-0472">Membrane</keyword>
<comment type="caution">
    <text evidence="11">The sequence shown here is derived from an EMBL/GenBank/DDBJ whole genome shotgun (WGS) entry which is preliminary data.</text>
</comment>
<evidence type="ECO:0000256" key="1">
    <source>
        <dbReference type="ARBA" id="ARBA00004128"/>
    </source>
</evidence>
<evidence type="ECO:0000256" key="2">
    <source>
        <dbReference type="ARBA" id="ARBA00008066"/>
    </source>
</evidence>
<dbReference type="EMBL" id="JAEUBG010003009">
    <property type="protein sequence ID" value="KAH3683684.1"/>
    <property type="molecule type" value="Genomic_DNA"/>
</dbReference>
<keyword evidence="6 9" id="KW-1133">Transmembrane helix</keyword>
<feature type="transmembrane region" description="Helical" evidence="9">
    <location>
        <begin position="548"/>
        <end position="565"/>
    </location>
</feature>
<sequence>MPDPPRPYSPIPQSHNNNNGAASGPQSPSSQHHHHHHQYYSISPQKPHHNPSEVYSIPIHRPNGNGNTMRNRANSILDNPIGSFRGVNSLSRFASSFNRAQSFKTIEHDPRISRSFFTEHDDEVFDPRTLGPSVRGATLSTVLPRGDALHHLLESQTSNEDLNSNYYNYNGDEDAIDDSYSVRPASIYSSSYGAIHHESPYSEFRAPRESISIRQVENNKGKVITVIAGQSTAPQTIFNSVNVLIGIGLLALPLGLKHSGWLIGVPALSACAFLTFRAATWLSLCMDTDPTLMTYADLAYVTFGINGRVLVSVLLSLDLLANGVSLVVLFSDSLNAIFPSIPVFHFKILAFFVLTPPSFLTLNFLSFVSLGGILSTIGVVLTVLVSGLIKSDSPGSLLQFAPTNVLPESGADLLIAIGMLMAPFGGHSVFPNLKTDMRHPHRFEECLSVTYIITYFTDITMACIGFLMFGAGVKDEITKSVLLTEGYPSWIYYAICGLTAFVPFSKVALNAGPIAAILDLLTGCDVAVEKSEFSQQDTSPWWKPVVKFSNKIIVNAAFVFIAIIFPEFEKIIAFVGSGLCFTLCLILPACFYLHLCGDKINRWERFECYVIIVVSAILAVLGVGAAIVY</sequence>
<dbReference type="GO" id="GO:0005774">
    <property type="term" value="C:vacuolar membrane"/>
    <property type="evidence" value="ECO:0007669"/>
    <property type="project" value="UniProtKB-SubCell"/>
</dbReference>
<feature type="transmembrane region" description="Helical" evidence="9">
    <location>
        <begin position="490"/>
        <end position="509"/>
    </location>
</feature>
<evidence type="ECO:0000256" key="4">
    <source>
        <dbReference type="ARBA" id="ARBA00022692"/>
    </source>
</evidence>
<feature type="region of interest" description="Disordered" evidence="8">
    <location>
        <begin position="1"/>
        <end position="74"/>
    </location>
</feature>
<keyword evidence="12" id="KW-1185">Reference proteome</keyword>
<feature type="transmembrane region" description="Helical" evidence="9">
    <location>
        <begin position="367"/>
        <end position="389"/>
    </location>
</feature>
<evidence type="ECO:0000259" key="10">
    <source>
        <dbReference type="Pfam" id="PF01490"/>
    </source>
</evidence>
<reference evidence="11" key="1">
    <citation type="journal article" date="2021" name="Open Biol.">
        <title>Shared evolutionary footprints suggest mitochondrial oxidative damage underlies multiple complex I losses in fungi.</title>
        <authorList>
            <person name="Schikora-Tamarit M.A."/>
            <person name="Marcet-Houben M."/>
            <person name="Nosek J."/>
            <person name="Gabaldon T."/>
        </authorList>
    </citation>
    <scope>NUCLEOTIDE SEQUENCE</scope>
    <source>
        <strain evidence="11">CBS2887</strain>
    </source>
</reference>
<dbReference type="PANTHER" id="PTHR22950">
    <property type="entry name" value="AMINO ACID TRANSPORTER"/>
    <property type="match status" value="1"/>
</dbReference>
<evidence type="ECO:0000313" key="11">
    <source>
        <dbReference type="EMBL" id="KAH3683684.1"/>
    </source>
</evidence>
<comment type="similarity">
    <text evidence="2">Belongs to the amino acid/polyamine transporter 2 family.</text>
</comment>
<feature type="transmembrane region" description="Helical" evidence="9">
    <location>
        <begin position="262"/>
        <end position="286"/>
    </location>
</feature>
<feature type="compositionally biased region" description="Polar residues" evidence="8">
    <location>
        <begin position="64"/>
        <end position="74"/>
    </location>
</feature>
<proteinExistence type="inferred from homology"/>
<feature type="transmembrane region" description="Helical" evidence="9">
    <location>
        <begin position="571"/>
        <end position="596"/>
    </location>
</feature>
<accession>A0A9P8Q6F8</accession>
<keyword evidence="5" id="KW-0029">Amino-acid transport</keyword>
<dbReference type="Pfam" id="PF01490">
    <property type="entry name" value="Aa_trans"/>
    <property type="match status" value="1"/>
</dbReference>
<organism evidence="11 12">
    <name type="scientific">Wickerhamomyces pijperi</name>
    <name type="common">Yeast</name>
    <name type="synonym">Pichia pijperi</name>
    <dbReference type="NCBI Taxonomy" id="599730"/>
    <lineage>
        <taxon>Eukaryota</taxon>
        <taxon>Fungi</taxon>
        <taxon>Dikarya</taxon>
        <taxon>Ascomycota</taxon>
        <taxon>Saccharomycotina</taxon>
        <taxon>Saccharomycetes</taxon>
        <taxon>Phaffomycetales</taxon>
        <taxon>Wickerhamomycetaceae</taxon>
        <taxon>Wickerhamomyces</taxon>
    </lineage>
</organism>
<feature type="transmembrane region" description="Helical" evidence="9">
    <location>
        <begin position="409"/>
        <end position="430"/>
    </location>
</feature>
<gene>
    <name evidence="11" type="ORF">WICPIJ_005368</name>
</gene>
<dbReference type="PANTHER" id="PTHR22950:SF692">
    <property type="entry name" value="TRANSMEMBRANE AMINO ACID TRANSPORTER FAMILY PROTEIN"/>
    <property type="match status" value="1"/>
</dbReference>
<evidence type="ECO:0000256" key="6">
    <source>
        <dbReference type="ARBA" id="ARBA00022989"/>
    </source>
</evidence>
<dbReference type="AlphaFoldDB" id="A0A9P8Q6F8"/>